<protein>
    <submittedName>
        <fullName evidence="2">CopG family transcriptional regulator</fullName>
    </submittedName>
</protein>
<dbReference type="InterPro" id="IPR007332">
    <property type="entry name" value="DUF411"/>
</dbReference>
<evidence type="ECO:0000256" key="1">
    <source>
        <dbReference type="SAM" id="SignalP"/>
    </source>
</evidence>
<evidence type="ECO:0000313" key="3">
    <source>
        <dbReference type="Proteomes" id="UP000264036"/>
    </source>
</evidence>
<dbReference type="Pfam" id="PF04214">
    <property type="entry name" value="DUF411"/>
    <property type="match status" value="1"/>
</dbReference>
<comment type="caution">
    <text evidence="2">The sequence shown here is derived from an EMBL/GenBank/DDBJ whole genome shotgun (WGS) entry which is preliminary data.</text>
</comment>
<reference evidence="2 3" key="1">
    <citation type="journal article" date="2018" name="Nat. Biotechnol.">
        <title>A standardized bacterial taxonomy based on genome phylogeny substantially revises the tree of life.</title>
        <authorList>
            <person name="Parks D.H."/>
            <person name="Chuvochina M."/>
            <person name="Waite D.W."/>
            <person name="Rinke C."/>
            <person name="Skarshewski A."/>
            <person name="Chaumeil P.A."/>
            <person name="Hugenholtz P."/>
        </authorList>
    </citation>
    <scope>NUCLEOTIDE SEQUENCE [LARGE SCALE GENOMIC DNA]</scope>
    <source>
        <strain evidence="2">UBA10707</strain>
    </source>
</reference>
<dbReference type="AlphaFoldDB" id="A0A356LBJ9"/>
<proteinExistence type="predicted"/>
<dbReference type="Proteomes" id="UP000264036">
    <property type="component" value="Unassembled WGS sequence"/>
</dbReference>
<feature type="signal peptide" evidence="1">
    <location>
        <begin position="1"/>
        <end position="19"/>
    </location>
</feature>
<dbReference type="EMBL" id="DOEK01000004">
    <property type="protein sequence ID" value="HBP28390.1"/>
    <property type="molecule type" value="Genomic_DNA"/>
</dbReference>
<gene>
    <name evidence="2" type="ORF">DD666_03110</name>
</gene>
<evidence type="ECO:0000313" key="2">
    <source>
        <dbReference type="EMBL" id="HBP28390.1"/>
    </source>
</evidence>
<organism evidence="2 3">
    <name type="scientific">Advenella kashmirensis</name>
    <dbReference type="NCBI Taxonomy" id="310575"/>
    <lineage>
        <taxon>Bacteria</taxon>
        <taxon>Pseudomonadati</taxon>
        <taxon>Pseudomonadota</taxon>
        <taxon>Betaproteobacteria</taxon>
        <taxon>Burkholderiales</taxon>
        <taxon>Alcaligenaceae</taxon>
    </lineage>
</organism>
<name>A0A356LBJ9_9BURK</name>
<feature type="chain" id="PRO_5016577139" evidence="1">
    <location>
        <begin position="20"/>
        <end position="138"/>
    </location>
</feature>
<dbReference type="PROSITE" id="PS51257">
    <property type="entry name" value="PROKAR_LIPOPROTEIN"/>
    <property type="match status" value="1"/>
</dbReference>
<keyword evidence="1" id="KW-0732">Signal</keyword>
<sequence>MKTFIFSVGLLTAACSAYASEKSVTVYHDPNCGCCTGWVQHMRDSGYTVNAIKTADMSAIKQKLKVPAALESCHTAVLEATGQIVEGHVPATVVDKLVAKRSVAGVAAPGMPANSPGMGPMDGNLVTVDFSGQPFSRD</sequence>
<accession>A0A356LBJ9</accession>